<reference evidence="8" key="1">
    <citation type="journal article" date="2022" name="New Phytol.">
        <title>Evolutionary transition to the ectomycorrhizal habit in the genomes of a hyperdiverse lineage of mushroom-forming fungi.</title>
        <authorList>
            <person name="Looney B."/>
            <person name="Miyauchi S."/>
            <person name="Morin E."/>
            <person name="Drula E."/>
            <person name="Courty P.E."/>
            <person name="Kohler A."/>
            <person name="Kuo A."/>
            <person name="LaButti K."/>
            <person name="Pangilinan J."/>
            <person name="Lipzen A."/>
            <person name="Riley R."/>
            <person name="Andreopoulos W."/>
            <person name="He G."/>
            <person name="Johnson J."/>
            <person name="Nolan M."/>
            <person name="Tritt A."/>
            <person name="Barry K.W."/>
            <person name="Grigoriev I.V."/>
            <person name="Nagy L.G."/>
            <person name="Hibbett D."/>
            <person name="Henrissat B."/>
            <person name="Matheny P.B."/>
            <person name="Labbe J."/>
            <person name="Martin F.M."/>
        </authorList>
    </citation>
    <scope>NUCLEOTIDE SEQUENCE</scope>
    <source>
        <strain evidence="8">BPL690</strain>
    </source>
</reference>
<comment type="caution">
    <text evidence="8">The sequence shown here is derived from an EMBL/GenBank/DDBJ whole genome shotgun (WGS) entry which is preliminary data.</text>
</comment>
<dbReference type="PANTHER" id="PTHR24269">
    <property type="entry name" value="KREMEN PROTEIN"/>
    <property type="match status" value="1"/>
</dbReference>
<evidence type="ECO:0000256" key="1">
    <source>
        <dbReference type="ARBA" id="ARBA00004167"/>
    </source>
</evidence>
<dbReference type="EMBL" id="WTXG01000054">
    <property type="protein sequence ID" value="KAI0295881.1"/>
    <property type="molecule type" value="Genomic_DNA"/>
</dbReference>
<evidence type="ECO:0000256" key="5">
    <source>
        <dbReference type="ARBA" id="ARBA00023136"/>
    </source>
</evidence>
<evidence type="ECO:0000259" key="7">
    <source>
        <dbReference type="PROSITE" id="PS51212"/>
    </source>
</evidence>
<organism evidence="8 9">
    <name type="scientific">Multifurca ochricompacta</name>
    <dbReference type="NCBI Taxonomy" id="376703"/>
    <lineage>
        <taxon>Eukaryota</taxon>
        <taxon>Fungi</taxon>
        <taxon>Dikarya</taxon>
        <taxon>Basidiomycota</taxon>
        <taxon>Agaricomycotina</taxon>
        <taxon>Agaricomycetes</taxon>
        <taxon>Russulales</taxon>
        <taxon>Russulaceae</taxon>
        <taxon>Multifurca</taxon>
    </lineage>
</organism>
<dbReference type="InterPro" id="IPR051836">
    <property type="entry name" value="Kremen_rcpt"/>
</dbReference>
<keyword evidence="5" id="KW-0472">Membrane</keyword>
<evidence type="ECO:0000256" key="3">
    <source>
        <dbReference type="ARBA" id="ARBA00022729"/>
    </source>
</evidence>
<evidence type="ECO:0000313" key="8">
    <source>
        <dbReference type="EMBL" id="KAI0295881.1"/>
    </source>
</evidence>
<dbReference type="GO" id="GO:0005886">
    <property type="term" value="C:plasma membrane"/>
    <property type="evidence" value="ECO:0007669"/>
    <property type="project" value="TreeGrafter"/>
</dbReference>
<accession>A0AAD4LZT9</accession>
<feature type="domain" description="WSC" evidence="7">
    <location>
        <begin position="48"/>
        <end position="141"/>
    </location>
</feature>
<keyword evidence="6" id="KW-0325">Glycoprotein</keyword>
<evidence type="ECO:0000256" key="2">
    <source>
        <dbReference type="ARBA" id="ARBA00022692"/>
    </source>
</evidence>
<keyword evidence="4" id="KW-1133">Transmembrane helix</keyword>
<evidence type="ECO:0000256" key="4">
    <source>
        <dbReference type="ARBA" id="ARBA00022989"/>
    </source>
</evidence>
<proteinExistence type="predicted"/>
<dbReference type="Pfam" id="PF01822">
    <property type="entry name" value="WSC"/>
    <property type="match status" value="2"/>
</dbReference>
<keyword evidence="2" id="KW-0812">Transmembrane</keyword>
<evidence type="ECO:0000256" key="6">
    <source>
        <dbReference type="ARBA" id="ARBA00023180"/>
    </source>
</evidence>
<keyword evidence="3" id="KW-0732">Signal</keyword>
<dbReference type="PANTHER" id="PTHR24269:SF16">
    <property type="entry name" value="PROTEIN SLG1"/>
    <property type="match status" value="1"/>
</dbReference>
<dbReference type="PROSITE" id="PS51212">
    <property type="entry name" value="WSC"/>
    <property type="match status" value="2"/>
</dbReference>
<gene>
    <name evidence="8" type="ORF">B0F90DRAFT_1138320</name>
</gene>
<dbReference type="InterPro" id="IPR002889">
    <property type="entry name" value="WSC_carb-bd"/>
</dbReference>
<keyword evidence="9" id="KW-1185">Reference proteome</keyword>
<dbReference type="AlphaFoldDB" id="A0AAD4LZT9"/>
<dbReference type="Proteomes" id="UP001203297">
    <property type="component" value="Unassembled WGS sequence"/>
</dbReference>
<feature type="domain" description="WSC" evidence="7">
    <location>
        <begin position="168"/>
        <end position="268"/>
    </location>
</feature>
<name>A0AAD4LZT9_9AGAM</name>
<protein>
    <submittedName>
        <fullName evidence="8">WSC-domain-containing protein</fullName>
    </submittedName>
</protein>
<comment type="subcellular location">
    <subcellularLocation>
        <location evidence="1">Membrane</location>
        <topology evidence="1">Single-pass membrane protein</topology>
    </subcellularLocation>
</comment>
<evidence type="ECO:0000313" key="9">
    <source>
        <dbReference type="Proteomes" id="UP001203297"/>
    </source>
</evidence>
<dbReference type="SMART" id="SM00321">
    <property type="entry name" value="WSC"/>
    <property type="match status" value="2"/>
</dbReference>
<sequence>MIHPPSRVNQSSDPGPHLSFHEKLALFAVASFALGASAFNIPVIPLNWTTQYACAVDVPSRVLANVVTTQYTDNTPGSCVLRCDAAGFSYAGVEYSNECHCGTGLVGTPASAPVSDCNMACTGDPNLSCGGSWRIQVRLLDLQFALVGQSDSESIMQIYKSPDLGPGSWFPRGCYLDTSDSPTFGLPVVHHTFDTNLELTLQCVEYCGHIGYLWSGVENATDCQCSFGLNPGAQLRDHSECNSLCPLPPGAGSEYCGGFERLEVYQFQNHT</sequence>